<evidence type="ECO:0000313" key="2">
    <source>
        <dbReference type="EMBL" id="RZD18660.1"/>
    </source>
</evidence>
<protein>
    <submittedName>
        <fullName evidence="2">Type II toxin-antitoxin system RelE/ParE family toxin</fullName>
    </submittedName>
</protein>
<keyword evidence="1" id="KW-1277">Toxin-antitoxin system</keyword>
<gene>
    <name evidence="2" type="ORF">EVG15_04570</name>
</gene>
<dbReference type="InterPro" id="IPR052747">
    <property type="entry name" value="TA_system_RelE_toxin"/>
</dbReference>
<sequence>MLNWKVEIKPAAEKQYLRLDKPTRERVENALMNLEQCENPLSHSNVKPLVGELRGDYRYRIGGYRVLFTPDKINKVVYVYAILPRGDVYKK</sequence>
<dbReference type="Pfam" id="PF05016">
    <property type="entry name" value="ParE_toxin"/>
    <property type="match status" value="1"/>
</dbReference>
<name>A0A519BN16_9DELT</name>
<evidence type="ECO:0000313" key="3">
    <source>
        <dbReference type="Proteomes" id="UP000319296"/>
    </source>
</evidence>
<organism evidence="2 3">
    <name type="scientific">Candidatus Acididesulfobacter diazotrophicus</name>
    <dbReference type="NCBI Taxonomy" id="2597226"/>
    <lineage>
        <taxon>Bacteria</taxon>
        <taxon>Deltaproteobacteria</taxon>
        <taxon>Candidatus Acidulodesulfobacterales</taxon>
        <taxon>Candidatus Acididesulfobacter</taxon>
    </lineage>
</organism>
<evidence type="ECO:0000256" key="1">
    <source>
        <dbReference type="ARBA" id="ARBA00022649"/>
    </source>
</evidence>
<dbReference type="AlphaFoldDB" id="A0A519BN16"/>
<dbReference type="PANTHER" id="PTHR38813:SF1">
    <property type="entry name" value="TOXIN RELE1-RELATED"/>
    <property type="match status" value="1"/>
</dbReference>
<dbReference type="SUPFAM" id="SSF143011">
    <property type="entry name" value="RelE-like"/>
    <property type="match status" value="1"/>
</dbReference>
<dbReference type="PANTHER" id="PTHR38813">
    <property type="match status" value="1"/>
</dbReference>
<proteinExistence type="predicted"/>
<dbReference type="InterPro" id="IPR035093">
    <property type="entry name" value="RelE/ParE_toxin_dom_sf"/>
</dbReference>
<accession>A0A519BN16</accession>
<dbReference type="InterPro" id="IPR007712">
    <property type="entry name" value="RelE/ParE_toxin"/>
</dbReference>
<dbReference type="EMBL" id="SGBB01000006">
    <property type="protein sequence ID" value="RZD18660.1"/>
    <property type="molecule type" value="Genomic_DNA"/>
</dbReference>
<dbReference type="Proteomes" id="UP000319296">
    <property type="component" value="Unassembled WGS sequence"/>
</dbReference>
<comment type="caution">
    <text evidence="2">The sequence shown here is derived from an EMBL/GenBank/DDBJ whole genome shotgun (WGS) entry which is preliminary data.</text>
</comment>
<reference evidence="2 3" key="1">
    <citation type="journal article" date="2019" name="ISME J.">
        <title>Insights into ecological role of a new deltaproteobacterial order Candidatus Acidulodesulfobacterales by metagenomics and metatranscriptomics.</title>
        <authorList>
            <person name="Tan S."/>
            <person name="Liu J."/>
            <person name="Fang Y."/>
            <person name="Hedlund B.P."/>
            <person name="Lian Z.H."/>
            <person name="Huang L.Y."/>
            <person name="Li J.T."/>
            <person name="Huang L.N."/>
            <person name="Li W.J."/>
            <person name="Jiang H.C."/>
            <person name="Dong H.L."/>
            <person name="Shu W.S."/>
        </authorList>
    </citation>
    <scope>NUCLEOTIDE SEQUENCE [LARGE SCALE GENOMIC DNA]</scope>
    <source>
        <strain evidence="2">AP1</strain>
    </source>
</reference>
<dbReference type="Gene3D" id="3.30.2310.20">
    <property type="entry name" value="RelE-like"/>
    <property type="match status" value="1"/>
</dbReference>